<name>A0ABX7YJU1_9STRE</name>
<evidence type="ECO:0000313" key="1">
    <source>
        <dbReference type="EMBL" id="QUE53778.1"/>
    </source>
</evidence>
<organism evidence="1 2">
    <name type="scientific">Streptococcus oriscaviae</name>
    <dbReference type="NCBI Taxonomy" id="2781599"/>
    <lineage>
        <taxon>Bacteria</taxon>
        <taxon>Bacillati</taxon>
        <taxon>Bacillota</taxon>
        <taxon>Bacilli</taxon>
        <taxon>Lactobacillales</taxon>
        <taxon>Streptococcaceae</taxon>
        <taxon>Streptococcus</taxon>
    </lineage>
</organism>
<proteinExistence type="predicted"/>
<dbReference type="RefSeq" id="WP_212569940.1">
    <property type="nucleotide sequence ID" value="NZ_CP073084.1"/>
</dbReference>
<dbReference type="Pfam" id="PF13589">
    <property type="entry name" value="HATPase_c_3"/>
    <property type="match status" value="1"/>
</dbReference>
<reference evidence="1 2" key="1">
    <citation type="submission" date="2021-04" db="EMBL/GenBank/DDBJ databases">
        <title>Complete genome sequence of a novel Streptococcus species.</title>
        <authorList>
            <person name="Teng J.L.L."/>
        </authorList>
    </citation>
    <scope>NUCLEOTIDE SEQUENCE [LARGE SCALE GENOMIC DNA]</scope>
    <source>
        <strain evidence="1 2">HKU75</strain>
    </source>
</reference>
<keyword evidence="2" id="KW-1185">Reference proteome</keyword>
<dbReference type="GO" id="GO:0005524">
    <property type="term" value="F:ATP binding"/>
    <property type="evidence" value="ECO:0007669"/>
    <property type="project" value="UniProtKB-KW"/>
</dbReference>
<dbReference type="Gene3D" id="3.30.565.10">
    <property type="entry name" value="Histidine kinase-like ATPase, C-terminal domain"/>
    <property type="match status" value="1"/>
</dbReference>
<keyword evidence="1" id="KW-0067">ATP-binding</keyword>
<dbReference type="Proteomes" id="UP000677616">
    <property type="component" value="Chromosome"/>
</dbReference>
<keyword evidence="1" id="KW-0547">Nucleotide-binding</keyword>
<sequence>MTSLKFSIANNAVTHLGRNLYSTTPPALAELVANSYDAYATEVNIKLSNDSIVIIDNGKGLDLVELEQKYAIIGSEKQEEAPINGLDERKPMGKKGIGKLAAFSLGNIYTVYSKSRGSSANDWLKFTLNYRQMTASNDYDVEVTETELPEEFSEFESYTSGFIVKITDTRRRITEATRNNIRKQLSRRFYINQSKTNFKLKLDGQELELASNEYYNKIQYVVYFGNLEEDEIKSKFENVEILEKYSKIPHIATYFSNSNISGWIGTTNKPKDLKNEDGASFANIIILANGKIADEDILKSKSNARIANNYIVGEIVADDFISKLDDPITSSRQGLDDSIPEVEELILNLDKVRDFVIERWDEIRRENAIENLPERIKSNQSYTDWLSGLTEEQKKINNKLLDLFSNKLDDDVALDANAVDSMVTSISTVINNIEADDLIASFEEEEDSDAQYALLFKLMTNIAKMEDLNHANLIRKRLSAIEKLERLMADDSTAEKVFEKHLSDNPWLINPYWNVDRNTPTETDYLRNQEFFNLDRGNDEFKRNFLDISIRVAEEEYPIIIELKKNTADGYARVDFNMINEQITNYRQAMIQNIPELRTVDETDIKVIFVLSENTGMIGAGNKIEFTAREKQMLDISNITILKYSKIIAEARKMYQDHLKYQKEAKLIPDLSTDS</sequence>
<gene>
    <name evidence="1" type="ORF">INT76_08065</name>
</gene>
<evidence type="ECO:0000313" key="2">
    <source>
        <dbReference type="Proteomes" id="UP000677616"/>
    </source>
</evidence>
<accession>A0ABX7YJU1</accession>
<protein>
    <submittedName>
        <fullName evidence="1">ATP-binding protein</fullName>
    </submittedName>
</protein>
<dbReference type="SUPFAM" id="SSF55874">
    <property type="entry name" value="ATPase domain of HSP90 chaperone/DNA topoisomerase II/histidine kinase"/>
    <property type="match status" value="1"/>
</dbReference>
<dbReference type="InterPro" id="IPR036890">
    <property type="entry name" value="HATPase_C_sf"/>
</dbReference>
<dbReference type="EMBL" id="CP073084">
    <property type="protein sequence ID" value="QUE53778.1"/>
    <property type="molecule type" value="Genomic_DNA"/>
</dbReference>